<protein>
    <recommendedName>
        <fullName evidence="8">DNA 3'-5' helicase</fullName>
        <ecNumber evidence="8">5.6.2.4</ecNumber>
    </recommendedName>
</protein>
<evidence type="ECO:0000256" key="5">
    <source>
        <dbReference type="ARBA" id="ARBA00022840"/>
    </source>
</evidence>
<dbReference type="Pfam" id="PF13361">
    <property type="entry name" value="UvrD_C"/>
    <property type="match status" value="1"/>
</dbReference>
<feature type="domain" description="UvrD-like helicase ATP-binding" evidence="11">
    <location>
        <begin position="10"/>
        <end position="287"/>
    </location>
</feature>
<evidence type="ECO:0000256" key="6">
    <source>
        <dbReference type="ARBA" id="ARBA00023235"/>
    </source>
</evidence>
<dbReference type="InterPro" id="IPR014016">
    <property type="entry name" value="UvrD-like_ATP-bd"/>
</dbReference>
<dbReference type="PANTHER" id="PTHR11070:SF64">
    <property type="entry name" value="ATP-DEPENDENT DNA HELICASE REP"/>
    <property type="match status" value="1"/>
</dbReference>
<dbReference type="HOGENOM" id="CLU_004585_5_2_0"/>
<feature type="binding site" evidence="10">
    <location>
        <begin position="31"/>
        <end position="38"/>
    </location>
    <ligand>
        <name>ATP</name>
        <dbReference type="ChEBI" id="CHEBI:30616"/>
    </ligand>
</feature>
<dbReference type="GO" id="GO:0003677">
    <property type="term" value="F:DNA binding"/>
    <property type="evidence" value="ECO:0007669"/>
    <property type="project" value="InterPro"/>
</dbReference>
<keyword evidence="2 10" id="KW-0547">Nucleotide-binding</keyword>
<evidence type="ECO:0000256" key="9">
    <source>
        <dbReference type="ARBA" id="ARBA00048988"/>
    </source>
</evidence>
<dbReference type="eggNOG" id="COG0210">
    <property type="taxonomic scope" value="Bacteria"/>
</dbReference>
<dbReference type="PANTHER" id="PTHR11070">
    <property type="entry name" value="UVRD / RECB / PCRA DNA HELICASE FAMILY MEMBER"/>
    <property type="match status" value="1"/>
</dbReference>
<keyword evidence="4 10" id="KW-0347">Helicase</keyword>
<dbReference type="STRING" id="765952.PUV_19080"/>
<gene>
    <name evidence="13" type="primary">pcrA-A</name>
    <name evidence="13" type="ordered locus">PUV_19080</name>
</gene>
<dbReference type="Pfam" id="PF00580">
    <property type="entry name" value="UvrD-helicase"/>
    <property type="match status" value="1"/>
</dbReference>
<dbReference type="Gene3D" id="3.40.50.300">
    <property type="entry name" value="P-loop containing nucleotide triphosphate hydrolases"/>
    <property type="match status" value="2"/>
</dbReference>
<comment type="catalytic activity">
    <reaction evidence="7">
        <text>Couples ATP hydrolysis with the unwinding of duplex DNA by translocating in the 3'-5' direction.</text>
        <dbReference type="EC" id="5.6.2.4"/>
    </reaction>
</comment>
<accession>F8L0V3</accession>
<dbReference type="Gene3D" id="1.10.10.160">
    <property type="match status" value="1"/>
</dbReference>
<evidence type="ECO:0000313" key="13">
    <source>
        <dbReference type="EMBL" id="CCB86858.1"/>
    </source>
</evidence>
<dbReference type="PROSITE" id="PS51217">
    <property type="entry name" value="UVRD_HELICASE_CTER"/>
    <property type="match status" value="1"/>
</dbReference>
<dbReference type="InterPro" id="IPR014017">
    <property type="entry name" value="DNA_helicase_UvrD-like_C"/>
</dbReference>
<dbReference type="GO" id="GO:0043138">
    <property type="term" value="F:3'-5' DNA helicase activity"/>
    <property type="evidence" value="ECO:0007669"/>
    <property type="project" value="UniProtKB-EC"/>
</dbReference>
<dbReference type="GO" id="GO:0005829">
    <property type="term" value="C:cytosol"/>
    <property type="evidence" value="ECO:0007669"/>
    <property type="project" value="TreeGrafter"/>
</dbReference>
<keyword evidence="3 10" id="KW-0378">Hydrolase</keyword>
<evidence type="ECO:0000256" key="1">
    <source>
        <dbReference type="ARBA" id="ARBA00009922"/>
    </source>
</evidence>
<dbReference type="CDD" id="cd17932">
    <property type="entry name" value="DEXQc_UvrD"/>
    <property type="match status" value="1"/>
</dbReference>
<dbReference type="EC" id="5.6.2.4" evidence="8"/>
<evidence type="ECO:0000259" key="11">
    <source>
        <dbReference type="PROSITE" id="PS51198"/>
    </source>
</evidence>
<evidence type="ECO:0000256" key="10">
    <source>
        <dbReference type="PROSITE-ProRule" id="PRU00560"/>
    </source>
</evidence>
<dbReference type="GO" id="GO:0016887">
    <property type="term" value="F:ATP hydrolysis activity"/>
    <property type="evidence" value="ECO:0007669"/>
    <property type="project" value="RHEA"/>
</dbReference>
<dbReference type="InterPro" id="IPR000212">
    <property type="entry name" value="DNA_helicase_UvrD/REP"/>
</dbReference>
<sequence length="677" mass="77923">MKNDFKEELDALNPSQRAAVTTTDGRVLILAGAGSGKTKVLTVRMAYLMSIKGASPKSILGLTFTNKAAAEMRHRIGAFAAPHIAKQISLCTFHSFCMQILRAEIHKLGYTPQFSLYDEKDVQRLIGLIARDVLEHEAELPSLASTTAVINQAQNKGLASEEICDTGSEWHDEFARTIYQRLQASLRAYNAVDFNNLLGLTVQLFENFPDVLEKYQERYRYIMIDEYQDTNPVQYKLASLLSRKYQNLCVVGDDDQSIYGWRGAEVKNILDFSDATTIKLEQNYRSTNNILKAANGVISHNQTRYQKVLWSNRGEGDLIEVFHAPSDKEEAEAVVYRIAHMREKYQLKWRDIAILYRSNALSRLFELALMNYAWKDGDQWIKGIPYEIFGGTEFYERREVRDLFAYLRVIANPLDQEALLRIINQPRRGIGEASLDAATAYNRSHQLPLWNVLKSLANREPAVQEVSSHWSQKALDSLQGFIGILENSKQRFEQDFSYALTELIEAVNYKKAINDEVKSAQMRDFKWENVQEFVSSLVEFNESFLKEFNKTPTLHDFITSTPLQQDWNQSQKNTQQKDQVNLMTFHSSKGLEFKACFLVGIEDHIIPHEKSLKEVGVEEERRLMYVGITRARQFLTISMARKRKRMGKEYASKPSRFLHEIPKELLNITKWDQSLEI</sequence>
<name>F8L0V3_PARAV</name>
<dbReference type="GO" id="GO:0005524">
    <property type="term" value="F:ATP binding"/>
    <property type="evidence" value="ECO:0007669"/>
    <property type="project" value="UniProtKB-UniRule"/>
</dbReference>
<dbReference type="InterPro" id="IPR013986">
    <property type="entry name" value="DExx_box_DNA_helicase_dom_sf"/>
</dbReference>
<reference evidence="13 14" key="1">
    <citation type="journal article" date="2011" name="Mol. Biol. Evol.">
        <title>Unity in variety--the pan-genome of the Chlamydiae.</title>
        <authorList>
            <person name="Collingro A."/>
            <person name="Tischler P."/>
            <person name="Weinmaier T."/>
            <person name="Penz T."/>
            <person name="Heinz E."/>
            <person name="Brunham R.C."/>
            <person name="Read T.D."/>
            <person name="Bavoil P.M."/>
            <person name="Sachse K."/>
            <person name="Kahane S."/>
            <person name="Friedman M.G."/>
            <person name="Rattei T."/>
            <person name="Myers G.S."/>
            <person name="Horn M."/>
        </authorList>
    </citation>
    <scope>NUCLEOTIDE SEQUENCE [LARGE SCALE GENOMIC DNA]</scope>
    <source>
        <strain evidence="14">UV7</strain>
    </source>
</reference>
<dbReference type="KEGG" id="puv:PUV_19080"/>
<dbReference type="Gene3D" id="1.10.486.10">
    <property type="entry name" value="PCRA, domain 4"/>
    <property type="match status" value="1"/>
</dbReference>
<keyword evidence="14" id="KW-1185">Reference proteome</keyword>
<dbReference type="AlphaFoldDB" id="F8L0V3"/>
<dbReference type="EMBL" id="FR872580">
    <property type="protein sequence ID" value="CCB86858.1"/>
    <property type="molecule type" value="Genomic_DNA"/>
</dbReference>
<evidence type="ECO:0000313" key="14">
    <source>
        <dbReference type="Proteomes" id="UP000000495"/>
    </source>
</evidence>
<evidence type="ECO:0000256" key="8">
    <source>
        <dbReference type="ARBA" id="ARBA00034808"/>
    </source>
</evidence>
<dbReference type="SUPFAM" id="SSF52540">
    <property type="entry name" value="P-loop containing nucleoside triphosphate hydrolases"/>
    <property type="match status" value="1"/>
</dbReference>
<organism evidence="13 14">
    <name type="scientific">Parachlamydia acanthamoebae (strain UV7)</name>
    <dbReference type="NCBI Taxonomy" id="765952"/>
    <lineage>
        <taxon>Bacteria</taxon>
        <taxon>Pseudomonadati</taxon>
        <taxon>Chlamydiota</taxon>
        <taxon>Chlamydiia</taxon>
        <taxon>Parachlamydiales</taxon>
        <taxon>Parachlamydiaceae</taxon>
        <taxon>Parachlamydia</taxon>
    </lineage>
</organism>
<dbReference type="OrthoDB" id="9810135at2"/>
<dbReference type="RefSeq" id="WP_006340148.1">
    <property type="nucleotide sequence ID" value="NC_015702.1"/>
</dbReference>
<evidence type="ECO:0000256" key="3">
    <source>
        <dbReference type="ARBA" id="ARBA00022801"/>
    </source>
</evidence>
<evidence type="ECO:0000259" key="12">
    <source>
        <dbReference type="PROSITE" id="PS51217"/>
    </source>
</evidence>
<evidence type="ECO:0000256" key="2">
    <source>
        <dbReference type="ARBA" id="ARBA00022741"/>
    </source>
</evidence>
<dbReference type="PROSITE" id="PS51198">
    <property type="entry name" value="UVRD_HELICASE_ATP_BIND"/>
    <property type="match status" value="1"/>
</dbReference>
<evidence type="ECO:0000256" key="4">
    <source>
        <dbReference type="ARBA" id="ARBA00022806"/>
    </source>
</evidence>
<dbReference type="GO" id="GO:0000725">
    <property type="term" value="P:recombinational repair"/>
    <property type="evidence" value="ECO:0007669"/>
    <property type="project" value="TreeGrafter"/>
</dbReference>
<keyword evidence="5 10" id="KW-0067">ATP-binding</keyword>
<feature type="domain" description="UvrD-like helicase C-terminal" evidence="12">
    <location>
        <begin position="288"/>
        <end position="590"/>
    </location>
</feature>
<comment type="catalytic activity">
    <reaction evidence="9">
        <text>ATP + H2O = ADP + phosphate + H(+)</text>
        <dbReference type="Rhea" id="RHEA:13065"/>
        <dbReference type="ChEBI" id="CHEBI:15377"/>
        <dbReference type="ChEBI" id="CHEBI:15378"/>
        <dbReference type="ChEBI" id="CHEBI:30616"/>
        <dbReference type="ChEBI" id="CHEBI:43474"/>
        <dbReference type="ChEBI" id="CHEBI:456216"/>
        <dbReference type="EC" id="5.6.2.4"/>
    </reaction>
</comment>
<keyword evidence="6" id="KW-0413">Isomerase</keyword>
<dbReference type="InterPro" id="IPR027417">
    <property type="entry name" value="P-loop_NTPase"/>
</dbReference>
<comment type="similarity">
    <text evidence="1">Belongs to the helicase family. UvrD subfamily.</text>
</comment>
<proteinExistence type="inferred from homology"/>
<dbReference type="Proteomes" id="UP000000495">
    <property type="component" value="Chromosome"/>
</dbReference>
<evidence type="ECO:0000256" key="7">
    <source>
        <dbReference type="ARBA" id="ARBA00034617"/>
    </source>
</evidence>